<comment type="caution">
    <text evidence="1">The sequence shown here is derived from an EMBL/GenBank/DDBJ whole genome shotgun (WGS) entry which is preliminary data.</text>
</comment>
<protein>
    <submittedName>
        <fullName evidence="1">Uncharacterized protein</fullName>
    </submittedName>
</protein>
<sequence>MDLPDQVTQFPGVESGPFRRAVAQSWCAQLSAPSAFTRLLSVFPSDFPSVFPSVFPFVFPFVFPSDFQGCELLLVECV</sequence>
<evidence type="ECO:0000313" key="2">
    <source>
        <dbReference type="Proteomes" id="UP000590647"/>
    </source>
</evidence>
<name>A0A7W9H2X1_9ACTN</name>
<gene>
    <name evidence="1" type="ORF">HDA41_002350</name>
</gene>
<accession>A0A7W9H2X1</accession>
<keyword evidence="2" id="KW-1185">Reference proteome</keyword>
<reference evidence="1 2" key="1">
    <citation type="submission" date="2020-08" db="EMBL/GenBank/DDBJ databases">
        <title>Sequencing the genomes of 1000 actinobacteria strains.</title>
        <authorList>
            <person name="Klenk H.-P."/>
        </authorList>
    </citation>
    <scope>NUCLEOTIDE SEQUENCE [LARGE SCALE GENOMIC DNA]</scope>
    <source>
        <strain evidence="1 2">DSM 40084</strain>
    </source>
</reference>
<evidence type="ECO:0000313" key="1">
    <source>
        <dbReference type="EMBL" id="MBB5794386.1"/>
    </source>
</evidence>
<proteinExistence type="predicted"/>
<dbReference type="Proteomes" id="UP000590647">
    <property type="component" value="Unassembled WGS sequence"/>
</dbReference>
<dbReference type="AlphaFoldDB" id="A0A7W9H2X1"/>
<dbReference type="EMBL" id="JACHNE010000001">
    <property type="protein sequence ID" value="MBB5794386.1"/>
    <property type="molecule type" value="Genomic_DNA"/>
</dbReference>
<organism evidence="1 2">
    <name type="scientific">Streptomyces caelestis</name>
    <dbReference type="NCBI Taxonomy" id="36816"/>
    <lineage>
        <taxon>Bacteria</taxon>
        <taxon>Bacillati</taxon>
        <taxon>Actinomycetota</taxon>
        <taxon>Actinomycetes</taxon>
        <taxon>Kitasatosporales</taxon>
        <taxon>Streptomycetaceae</taxon>
        <taxon>Streptomyces</taxon>
    </lineage>
</organism>